<accession>H0GRS2</accession>
<dbReference type="PhylomeDB" id="H0GRS2"/>
<dbReference type="Proteomes" id="UP000009009">
    <property type="component" value="Unassembled WGS sequence"/>
</dbReference>
<feature type="signal peptide" evidence="1">
    <location>
        <begin position="1"/>
        <end position="19"/>
    </location>
</feature>
<dbReference type="EMBL" id="AGVY01000142">
    <property type="protein sequence ID" value="EHN03502.1"/>
    <property type="molecule type" value="Genomic_DNA"/>
</dbReference>
<sequence length="310" mass="35308">MFSKYILVASSVFASLTAAASTVDLDALLLLRGVESHDGVNTVFSSGDFYQVNFIESIAPAIVNSSVIFHDVSHGVAIGNVKSRVDASKPEEVYYDWEQYQVVNSGDWRTEYAPASECMWRDEKHKGDDTPDRFPISVPFNWSSEYSIVDYDKDANEDSLDFKLIKSLLNKKEREHFCRNVNETVSQSSIMVAPMIKPYDVVQLWYSKFMIWANVQRQYCSGVYSAGTACGAWSRYYHVDAPTYTEPIVSYMTKMLEDEVQCPNKRNSTVAVPLHLDGEKPSIFWASEDEEEPNSKSLWSSLRDMFFKRS</sequence>
<name>H0GRS2_SACCK</name>
<gene>
    <name evidence="2" type="ORF">VIN7_5811</name>
</gene>
<proteinExistence type="predicted"/>
<organism evidence="2 3">
    <name type="scientific">Saccharomyces cerevisiae x Saccharomyces kudriavzevii (strain VIN7)</name>
    <name type="common">Yeast</name>
    <dbReference type="NCBI Taxonomy" id="1095631"/>
    <lineage>
        <taxon>Eukaryota</taxon>
        <taxon>Fungi</taxon>
        <taxon>Dikarya</taxon>
        <taxon>Ascomycota</taxon>
        <taxon>Saccharomycotina</taxon>
        <taxon>Saccharomycetes</taxon>
        <taxon>Saccharomycetales</taxon>
        <taxon>Saccharomycetaceae</taxon>
        <taxon>Saccharomyces</taxon>
    </lineage>
</organism>
<dbReference type="AlphaFoldDB" id="H0GRS2"/>
<comment type="caution">
    <text evidence="2">The sequence shown here is derived from an EMBL/GenBank/DDBJ whole genome shotgun (WGS) entry which is preliminary data.</text>
</comment>
<reference evidence="2 3" key="1">
    <citation type="journal article" date="2012" name="FEMS Yeast Res.">
        <title>The genome sequence of the wine yeast VIN7 reveals an allotriploid hybrid genome with Saccharomyces cerevisiae and Saccharomyces kudriavzevii origins.</title>
        <authorList>
            <person name="Borneman A.R."/>
            <person name="Desany B.A."/>
            <person name="Riches D."/>
            <person name="Affourtit J.P."/>
            <person name="Forgan A.H."/>
            <person name="Pretorius I.S."/>
            <person name="Egholm M."/>
            <person name="Chambers P.J."/>
        </authorList>
    </citation>
    <scope>NUCLEOTIDE SEQUENCE [LARGE SCALE GENOMIC DNA]</scope>
    <source>
        <strain evidence="2 3">VIN7</strain>
    </source>
</reference>
<protein>
    <submittedName>
        <fullName evidence="2">YCL049C-like protein</fullName>
    </submittedName>
</protein>
<dbReference type="HOGENOM" id="CLU_906759_0_0_1"/>
<evidence type="ECO:0000313" key="3">
    <source>
        <dbReference type="Proteomes" id="UP000009009"/>
    </source>
</evidence>
<keyword evidence="1" id="KW-0732">Signal</keyword>
<feature type="chain" id="PRO_5003533315" evidence="1">
    <location>
        <begin position="20"/>
        <end position="310"/>
    </location>
</feature>
<dbReference type="OrthoDB" id="4039751at2759"/>
<keyword evidence="3" id="KW-1185">Reference proteome</keyword>
<evidence type="ECO:0000313" key="2">
    <source>
        <dbReference type="EMBL" id="EHN03502.1"/>
    </source>
</evidence>
<evidence type="ECO:0000256" key="1">
    <source>
        <dbReference type="SAM" id="SignalP"/>
    </source>
</evidence>